<dbReference type="Pfam" id="PF03943">
    <property type="entry name" value="TAP_C"/>
    <property type="match status" value="1"/>
</dbReference>
<keyword evidence="6" id="KW-0509">mRNA transport</keyword>
<dbReference type="PROSITE" id="PS51281">
    <property type="entry name" value="TAP_C"/>
    <property type="match status" value="1"/>
</dbReference>
<proteinExistence type="inferred from homology"/>
<keyword evidence="7" id="KW-0539">Nucleus</keyword>
<dbReference type="InterPro" id="IPR002075">
    <property type="entry name" value="NTF2_dom"/>
</dbReference>
<organism evidence="13 14">
    <name type="scientific">Coemansia brasiliensis</name>
    <dbReference type="NCBI Taxonomy" id="2650707"/>
    <lineage>
        <taxon>Eukaryota</taxon>
        <taxon>Fungi</taxon>
        <taxon>Fungi incertae sedis</taxon>
        <taxon>Zoopagomycota</taxon>
        <taxon>Kickxellomycotina</taxon>
        <taxon>Kickxellomycetes</taxon>
        <taxon>Kickxellales</taxon>
        <taxon>Kickxellaceae</taxon>
        <taxon>Coemansia</taxon>
    </lineage>
</organism>
<dbReference type="Proteomes" id="UP001139887">
    <property type="component" value="Unassembled WGS sequence"/>
</dbReference>
<dbReference type="SMART" id="SM00804">
    <property type="entry name" value="TAP_C"/>
    <property type="match status" value="1"/>
</dbReference>
<evidence type="ECO:0000256" key="1">
    <source>
        <dbReference type="ARBA" id="ARBA00004123"/>
    </source>
</evidence>
<gene>
    <name evidence="13" type="primary">MEX67</name>
    <name evidence="13" type="ORF">IWW36_006267</name>
</gene>
<evidence type="ECO:0000313" key="14">
    <source>
        <dbReference type="Proteomes" id="UP001139887"/>
    </source>
</evidence>
<dbReference type="PROSITE" id="PS50177">
    <property type="entry name" value="NTF2_DOMAIN"/>
    <property type="match status" value="1"/>
</dbReference>
<evidence type="ECO:0000259" key="11">
    <source>
        <dbReference type="PROSITE" id="PS50177"/>
    </source>
</evidence>
<dbReference type="EMBL" id="JANBUW010002192">
    <property type="protein sequence ID" value="KAJ2841407.1"/>
    <property type="molecule type" value="Genomic_DNA"/>
</dbReference>
<dbReference type="OrthoDB" id="25872at2759"/>
<dbReference type="Pfam" id="PF22602">
    <property type="entry name" value="NXF_NTF2"/>
    <property type="match status" value="1"/>
</dbReference>
<feature type="domain" description="NTF2" evidence="11">
    <location>
        <begin position="46"/>
        <end position="218"/>
    </location>
</feature>
<accession>A0A9W8I031</accession>
<dbReference type="InterPro" id="IPR032710">
    <property type="entry name" value="NTF2-like_dom_sf"/>
</dbReference>
<evidence type="ECO:0000256" key="5">
    <source>
        <dbReference type="ARBA" id="ARBA00022737"/>
    </source>
</evidence>
<dbReference type="GO" id="GO:0003723">
    <property type="term" value="F:RNA binding"/>
    <property type="evidence" value="ECO:0007669"/>
    <property type="project" value="TreeGrafter"/>
</dbReference>
<feature type="region of interest" description="Disordered" evidence="10">
    <location>
        <begin position="1"/>
        <end position="30"/>
    </location>
</feature>
<reference evidence="13" key="1">
    <citation type="submission" date="2022-07" db="EMBL/GenBank/DDBJ databases">
        <title>Phylogenomic reconstructions and comparative analyses of Kickxellomycotina fungi.</title>
        <authorList>
            <person name="Reynolds N.K."/>
            <person name="Stajich J.E."/>
            <person name="Barry K."/>
            <person name="Grigoriev I.V."/>
            <person name="Crous P."/>
            <person name="Smith M.E."/>
        </authorList>
    </citation>
    <scope>NUCLEOTIDE SEQUENCE</scope>
    <source>
        <strain evidence="13">NRRL 1566</strain>
    </source>
</reference>
<dbReference type="InterPro" id="IPR030217">
    <property type="entry name" value="NXF_fam"/>
</dbReference>
<protein>
    <recommendedName>
        <fullName evidence="9">mRNA export factor MEX67</fullName>
    </recommendedName>
</protein>
<comment type="similarity">
    <text evidence="2">Belongs to the NXF family.</text>
</comment>
<dbReference type="SUPFAM" id="SSF46934">
    <property type="entry name" value="UBA-like"/>
    <property type="match status" value="1"/>
</dbReference>
<evidence type="ECO:0000256" key="2">
    <source>
        <dbReference type="ARBA" id="ARBA00009285"/>
    </source>
</evidence>
<sequence length="300" mass="33201">MLDMNPVTPRAQPGQPIDSKSAQEGPQSLPFPTIQLFSEDQTINELAMAFLAGFFKLYDENRDGLADIYDQGALFSLMVDTTNPTSEFARTNADSQKRVDFTTYIRISRNLTRVKSHQKRIHALVVGKAAVVQAIAQLPATYHPVQDAQRFSFDAWRIDVDGALQGVAAVAVHGEFTEQQSRNVISFDRTFMLVPAPPGSSAAAVGSPCVITNDQLTIRRYNGFHSWLPMPAETQAAAPGPSPALNLTPEQQEMARVLQEQTGMNAEWTLKCLESYSWNFHQAMSEFPQVRGTLPPEAFQ</sequence>
<evidence type="ECO:0000256" key="6">
    <source>
        <dbReference type="ARBA" id="ARBA00022816"/>
    </source>
</evidence>
<dbReference type="GO" id="GO:0016973">
    <property type="term" value="P:poly(A)+ mRNA export from nucleus"/>
    <property type="evidence" value="ECO:0007669"/>
    <property type="project" value="TreeGrafter"/>
</dbReference>
<evidence type="ECO:0000313" key="13">
    <source>
        <dbReference type="EMBL" id="KAJ2841407.1"/>
    </source>
</evidence>
<dbReference type="Gene3D" id="1.10.8.10">
    <property type="entry name" value="DNA helicase RuvA subunit, C-terminal domain"/>
    <property type="match status" value="1"/>
</dbReference>
<dbReference type="SUPFAM" id="SSF54427">
    <property type="entry name" value="NTF2-like"/>
    <property type="match status" value="1"/>
</dbReference>
<name>A0A9W8I031_9FUNG</name>
<dbReference type="PANTHER" id="PTHR10662">
    <property type="entry name" value="NUCLEAR RNA EXPORT FACTOR"/>
    <property type="match status" value="1"/>
</dbReference>
<evidence type="ECO:0000256" key="10">
    <source>
        <dbReference type="SAM" id="MobiDB-lite"/>
    </source>
</evidence>
<keyword evidence="4" id="KW-0433">Leucine-rich repeat</keyword>
<evidence type="ECO:0000256" key="9">
    <source>
        <dbReference type="ARBA" id="ARBA00069694"/>
    </source>
</evidence>
<keyword evidence="5" id="KW-0677">Repeat</keyword>
<comment type="subcellular location">
    <subcellularLocation>
        <location evidence="1">Nucleus</location>
    </subcellularLocation>
</comment>
<dbReference type="FunFam" id="1.10.8.10:FF:000018">
    <property type="entry name" value="Nuclear RNA export factor 1"/>
    <property type="match status" value="1"/>
</dbReference>
<dbReference type="CDD" id="cd14342">
    <property type="entry name" value="UBA_TAP-C"/>
    <property type="match status" value="1"/>
</dbReference>
<evidence type="ECO:0000256" key="4">
    <source>
        <dbReference type="ARBA" id="ARBA00022614"/>
    </source>
</evidence>
<feature type="domain" description="TAP-C" evidence="12">
    <location>
        <begin position="249"/>
        <end position="300"/>
    </location>
</feature>
<keyword evidence="3" id="KW-0813">Transport</keyword>
<keyword evidence="14" id="KW-1185">Reference proteome</keyword>
<dbReference type="InterPro" id="IPR018222">
    <property type="entry name" value="Nuclear_transport_factor_2_euk"/>
</dbReference>
<evidence type="ECO:0000259" key="12">
    <source>
        <dbReference type="PROSITE" id="PS51281"/>
    </source>
</evidence>
<dbReference type="PANTHER" id="PTHR10662:SF22">
    <property type="entry name" value="NUCLEAR RNA EXPORT FACTOR 1"/>
    <property type="match status" value="1"/>
</dbReference>
<dbReference type="GO" id="GO:0042272">
    <property type="term" value="C:nuclear RNA export factor complex"/>
    <property type="evidence" value="ECO:0007669"/>
    <property type="project" value="UniProtKB-ARBA"/>
</dbReference>
<evidence type="ECO:0000256" key="8">
    <source>
        <dbReference type="ARBA" id="ARBA00055253"/>
    </source>
</evidence>
<comment type="function">
    <text evidence="8">Involved in the export of mRNA from the nucleus to the cytoplasm.</text>
</comment>
<dbReference type="AlphaFoldDB" id="A0A9W8I031"/>
<comment type="caution">
    <text evidence="13">The sequence shown here is derived from an EMBL/GenBank/DDBJ whole genome shotgun (WGS) entry which is preliminary data.</text>
</comment>
<dbReference type="InterPro" id="IPR005637">
    <property type="entry name" value="TAP_C_dom"/>
</dbReference>
<dbReference type="InterPro" id="IPR009060">
    <property type="entry name" value="UBA-like_sf"/>
</dbReference>
<evidence type="ECO:0000256" key="7">
    <source>
        <dbReference type="ARBA" id="ARBA00023242"/>
    </source>
</evidence>
<dbReference type="Gene3D" id="3.10.450.50">
    <property type="match status" value="1"/>
</dbReference>
<evidence type="ECO:0000256" key="3">
    <source>
        <dbReference type="ARBA" id="ARBA00022448"/>
    </source>
</evidence>